<feature type="compositionally biased region" description="Basic and acidic residues" evidence="1">
    <location>
        <begin position="248"/>
        <end position="284"/>
    </location>
</feature>
<proteinExistence type="predicted"/>
<dbReference type="Pfam" id="PF00498">
    <property type="entry name" value="FHA"/>
    <property type="match status" value="1"/>
</dbReference>
<dbReference type="Proteomes" id="UP000187074">
    <property type="component" value="Unassembled WGS sequence"/>
</dbReference>
<feature type="region of interest" description="Disordered" evidence="1">
    <location>
        <begin position="237"/>
        <end position="308"/>
    </location>
</feature>
<keyword evidence="2" id="KW-1133">Transmembrane helix</keyword>
<dbReference type="AlphaFoldDB" id="A0A1R1AWT9"/>
<evidence type="ECO:0000313" key="5">
    <source>
        <dbReference type="Proteomes" id="UP000187074"/>
    </source>
</evidence>
<keyword evidence="2" id="KW-0812">Transmembrane</keyword>
<dbReference type="SUPFAM" id="SSF49879">
    <property type="entry name" value="SMAD/FHA domain"/>
    <property type="match status" value="1"/>
</dbReference>
<dbReference type="Gene3D" id="2.60.200.20">
    <property type="match status" value="1"/>
</dbReference>
<feature type="region of interest" description="Disordered" evidence="1">
    <location>
        <begin position="404"/>
        <end position="472"/>
    </location>
</feature>
<accession>A0A1R1AWT9</accession>
<feature type="compositionally biased region" description="Polar residues" evidence="1">
    <location>
        <begin position="453"/>
        <end position="464"/>
    </location>
</feature>
<sequence>MLGLKADFMQNGGTIMVLDRAEGIQSSELNHVQLGMIRSSRIPHFLKLHMKEVDYKVTLEYDITGKKMLSQALKSERMTLTEYFGLLLQIVTALEDSKLYMLQPENYILHEDYLFIEGSLDLGTLYLTYVPVAVTEASGTRLPVMLKELMTRLLASVTELKGGGIQALMSFCSEQSFNLPGLKKLVVDLLAGEGEDHRAVTQANAAVSSGLNQGSLYTCSQSSNMGSKPAFAFTEPARGRTAVPQTESDTHTDKQSLIRGLAERTNEMFGKRGKSEEMNSHVDRSPLSSNPAWLPDTDDTNSEASDNGKASPVRTYILLGCLLATAGAWRLLYMNQPTSLMLGLSIGITILLAAVTWLGWTGKLKLLSGRSGDWSGSLPMFESTELSPQDSKWKSVPRFQADPLSGLLGDSRETDAGKAEAELEEGKENWRWRVPKSPVNSERDHHSAGYPAQSPQGHAYSRSSEAAAATADPYGEEGDYYAQLSQRTEVLSFPGGGGATVQLSPDAAARPGVQHSAGAYLELNEPNAAAPQRIELHQPHFIIGRSPDVAQFVAQGVGTSRAHVELSREGGGYVLKDLGSRNGTVLKGESMVPYKEYPLMEGDVFIIAGWSFTLRRGLY</sequence>
<dbReference type="PANTHER" id="PTHR23308">
    <property type="entry name" value="NUCLEAR INHIBITOR OF PROTEIN PHOSPHATASE-1"/>
    <property type="match status" value="1"/>
</dbReference>
<reference evidence="4 5" key="1">
    <citation type="submission" date="2016-11" db="EMBL/GenBank/DDBJ databases">
        <title>Paenibacillus species isolates.</title>
        <authorList>
            <person name="Beno S.M."/>
        </authorList>
    </citation>
    <scope>NUCLEOTIDE SEQUENCE [LARGE SCALE GENOMIC DNA]</scope>
    <source>
        <strain evidence="4 5">FSL F4-0100</strain>
    </source>
</reference>
<protein>
    <recommendedName>
        <fullName evidence="3">FHA domain-containing protein</fullName>
    </recommendedName>
</protein>
<evidence type="ECO:0000259" key="3">
    <source>
        <dbReference type="PROSITE" id="PS50006"/>
    </source>
</evidence>
<evidence type="ECO:0000256" key="2">
    <source>
        <dbReference type="SAM" id="Phobius"/>
    </source>
</evidence>
<dbReference type="SMART" id="SM00240">
    <property type="entry name" value="FHA"/>
    <property type="match status" value="1"/>
</dbReference>
<evidence type="ECO:0000313" key="4">
    <source>
        <dbReference type="EMBL" id="OME90112.1"/>
    </source>
</evidence>
<comment type="caution">
    <text evidence="4">The sequence shown here is derived from an EMBL/GenBank/DDBJ whole genome shotgun (WGS) entry which is preliminary data.</text>
</comment>
<dbReference type="InterPro" id="IPR008984">
    <property type="entry name" value="SMAD_FHA_dom_sf"/>
</dbReference>
<keyword evidence="2" id="KW-0472">Membrane</keyword>
<dbReference type="CDD" id="cd00060">
    <property type="entry name" value="FHA"/>
    <property type="match status" value="1"/>
</dbReference>
<dbReference type="RefSeq" id="WP_076324646.1">
    <property type="nucleotide sequence ID" value="NZ_MRTF01000008.1"/>
</dbReference>
<dbReference type="STRING" id="1401.BK123_22680"/>
<feature type="compositionally biased region" description="Basic and acidic residues" evidence="1">
    <location>
        <begin position="410"/>
        <end position="431"/>
    </location>
</feature>
<name>A0A1R1AWT9_PAELA</name>
<dbReference type="EMBL" id="MRTF01000008">
    <property type="protein sequence ID" value="OME90112.1"/>
    <property type="molecule type" value="Genomic_DNA"/>
</dbReference>
<dbReference type="Pfam" id="PF19909">
    <property type="entry name" value="DUF6382"/>
    <property type="match status" value="1"/>
</dbReference>
<dbReference type="InterPro" id="IPR050923">
    <property type="entry name" value="Cell_Proc_Reg/RNA_Proc"/>
</dbReference>
<dbReference type="InterPro" id="IPR045962">
    <property type="entry name" value="DUF6382"/>
</dbReference>
<dbReference type="PROSITE" id="PS50006">
    <property type="entry name" value="FHA_DOMAIN"/>
    <property type="match status" value="1"/>
</dbReference>
<evidence type="ECO:0000256" key="1">
    <source>
        <dbReference type="SAM" id="MobiDB-lite"/>
    </source>
</evidence>
<feature type="transmembrane region" description="Helical" evidence="2">
    <location>
        <begin position="339"/>
        <end position="360"/>
    </location>
</feature>
<dbReference type="InterPro" id="IPR000253">
    <property type="entry name" value="FHA_dom"/>
</dbReference>
<organism evidence="4 5">
    <name type="scientific">Paenibacillus lautus</name>
    <name type="common">Bacillus lautus</name>
    <dbReference type="NCBI Taxonomy" id="1401"/>
    <lineage>
        <taxon>Bacteria</taxon>
        <taxon>Bacillati</taxon>
        <taxon>Bacillota</taxon>
        <taxon>Bacilli</taxon>
        <taxon>Bacillales</taxon>
        <taxon>Paenibacillaceae</taxon>
        <taxon>Paenibacillus</taxon>
    </lineage>
</organism>
<dbReference type="OrthoDB" id="9783862at2"/>
<feature type="transmembrane region" description="Helical" evidence="2">
    <location>
        <begin position="315"/>
        <end position="333"/>
    </location>
</feature>
<gene>
    <name evidence="4" type="ORF">BK123_22680</name>
</gene>
<feature type="domain" description="FHA" evidence="3">
    <location>
        <begin position="541"/>
        <end position="591"/>
    </location>
</feature>